<dbReference type="InterPro" id="IPR002126">
    <property type="entry name" value="Cadherin-like_dom"/>
</dbReference>
<keyword evidence="13" id="KW-1185">Reference proteome</keyword>
<evidence type="ECO:0000256" key="2">
    <source>
        <dbReference type="ARBA" id="ARBA00022692"/>
    </source>
</evidence>
<dbReference type="InterPro" id="IPR039808">
    <property type="entry name" value="Cadherin"/>
</dbReference>
<dbReference type="Gene3D" id="2.60.40.60">
    <property type="entry name" value="Cadherins"/>
    <property type="match status" value="2"/>
</dbReference>
<evidence type="ECO:0000256" key="1">
    <source>
        <dbReference type="ARBA" id="ARBA00004167"/>
    </source>
</evidence>
<keyword evidence="5 8" id="KW-0106">Calcium</keyword>
<evidence type="ECO:0000256" key="5">
    <source>
        <dbReference type="ARBA" id="ARBA00022837"/>
    </source>
</evidence>
<name>A0A8K0KCI7_LADFU</name>
<reference evidence="12" key="2">
    <citation type="submission" date="2017-10" db="EMBL/GenBank/DDBJ databases">
        <title>Ladona fulva Genome sequencing and assembly.</title>
        <authorList>
            <person name="Murali S."/>
            <person name="Richards S."/>
            <person name="Bandaranaike D."/>
            <person name="Bellair M."/>
            <person name="Blankenburg K."/>
            <person name="Chao H."/>
            <person name="Dinh H."/>
            <person name="Doddapaneni H."/>
            <person name="Dugan-Rocha S."/>
            <person name="Elkadiri S."/>
            <person name="Gnanaolivu R."/>
            <person name="Hernandez B."/>
            <person name="Skinner E."/>
            <person name="Javaid M."/>
            <person name="Lee S."/>
            <person name="Li M."/>
            <person name="Ming W."/>
            <person name="Munidasa M."/>
            <person name="Muniz J."/>
            <person name="Nguyen L."/>
            <person name="Hughes D."/>
            <person name="Osuji N."/>
            <person name="Pu L.-L."/>
            <person name="Puazo M."/>
            <person name="Qu C."/>
            <person name="Quiroz J."/>
            <person name="Raj R."/>
            <person name="Weissenberger G."/>
            <person name="Xin Y."/>
            <person name="Zou X."/>
            <person name="Han Y."/>
            <person name="Worley K."/>
            <person name="Muzny D."/>
            <person name="Gibbs R."/>
        </authorList>
    </citation>
    <scope>NUCLEOTIDE SEQUENCE</scope>
    <source>
        <strain evidence="12">Sampled in the wild</strain>
    </source>
</reference>
<comment type="caution">
    <text evidence="12">The sequence shown here is derived from an EMBL/GenBank/DDBJ whole genome shotgun (WGS) entry which is preliminary data.</text>
</comment>
<dbReference type="GO" id="GO:0000902">
    <property type="term" value="P:cell morphogenesis"/>
    <property type="evidence" value="ECO:0007669"/>
    <property type="project" value="TreeGrafter"/>
</dbReference>
<dbReference type="GO" id="GO:0016477">
    <property type="term" value="P:cell migration"/>
    <property type="evidence" value="ECO:0007669"/>
    <property type="project" value="TreeGrafter"/>
</dbReference>
<dbReference type="PRINTS" id="PR00205">
    <property type="entry name" value="CADHERIN"/>
</dbReference>
<sequence length="529" mass="59623">MKKPFKIPGERQFEIVINATDRGVPSVPTITSIKIQVLSDGHPPYFDPTTGTTEFKEHHAPAYFERTPARISHKYSSGCDEIIYSIIEGDDEGFFFIDKNVLRLHKPLDYESKPDDPKYVLKIAATNPDGKQGDSSILELTVKIVDENDCSPEFVKKSYAAGISVGDKPGKIILQFLAIDQDKGDRVTYALLEDTMTADDSLKSHMKDIKMTAAGELVLNFFPDNTMHGYFSFQIVANDNASHSDTADVRVYVIADSNRHNFLFDNHKTFIDDNKLKIEEIFTKYIGYNCNVEEIMMEGYSYTQELNQTSVIAFFIDANESLPVENGVTELQGSGDSELVGVEDNPEFSPQNHRMESRRGSKNPIFDDIENEKEWSSVEYSPDINMNEEKNPNFSFGPPTTNVPTTELLINEKAKEIKGEFKKYTLYWVNSTPEDKSTDNGEDQSALTQTVLIVVSALLATLVLLLLATFFFKIRSYNRRLEALSQTKFGSQDSGLNRVNMNVPNTNQHALEGSNPVWNEELGNEDNIR</sequence>
<evidence type="ECO:0000256" key="3">
    <source>
        <dbReference type="ARBA" id="ARBA00022729"/>
    </source>
</evidence>
<proteinExistence type="predicted"/>
<dbReference type="GO" id="GO:0007156">
    <property type="term" value="P:homophilic cell adhesion via plasma membrane adhesion molecules"/>
    <property type="evidence" value="ECO:0007669"/>
    <property type="project" value="InterPro"/>
</dbReference>
<accession>A0A8K0KCI7</accession>
<evidence type="ECO:0000256" key="8">
    <source>
        <dbReference type="PROSITE-ProRule" id="PRU00043"/>
    </source>
</evidence>
<reference evidence="12" key="1">
    <citation type="submission" date="2013-04" db="EMBL/GenBank/DDBJ databases">
        <authorList>
            <person name="Qu J."/>
            <person name="Murali S.C."/>
            <person name="Bandaranaike D."/>
            <person name="Bellair M."/>
            <person name="Blankenburg K."/>
            <person name="Chao H."/>
            <person name="Dinh H."/>
            <person name="Doddapaneni H."/>
            <person name="Downs B."/>
            <person name="Dugan-Rocha S."/>
            <person name="Elkadiri S."/>
            <person name="Gnanaolivu R.D."/>
            <person name="Hernandez B."/>
            <person name="Javaid M."/>
            <person name="Jayaseelan J.C."/>
            <person name="Lee S."/>
            <person name="Li M."/>
            <person name="Ming W."/>
            <person name="Munidasa M."/>
            <person name="Muniz J."/>
            <person name="Nguyen L."/>
            <person name="Ongeri F."/>
            <person name="Osuji N."/>
            <person name="Pu L.-L."/>
            <person name="Puazo M."/>
            <person name="Qu C."/>
            <person name="Quiroz J."/>
            <person name="Raj R."/>
            <person name="Weissenberger G."/>
            <person name="Xin Y."/>
            <person name="Zou X."/>
            <person name="Han Y."/>
            <person name="Richards S."/>
            <person name="Worley K."/>
            <person name="Muzny D."/>
            <person name="Gibbs R."/>
        </authorList>
    </citation>
    <scope>NUCLEOTIDE SEQUENCE</scope>
    <source>
        <strain evidence="12">Sampled in the wild</strain>
    </source>
</reference>
<protein>
    <recommendedName>
        <fullName evidence="11">Cadherin domain-containing protein</fullName>
    </recommendedName>
</protein>
<evidence type="ECO:0000259" key="11">
    <source>
        <dbReference type="PROSITE" id="PS50268"/>
    </source>
</evidence>
<evidence type="ECO:0000256" key="7">
    <source>
        <dbReference type="ARBA" id="ARBA00023136"/>
    </source>
</evidence>
<dbReference type="Proteomes" id="UP000792457">
    <property type="component" value="Unassembled WGS sequence"/>
</dbReference>
<dbReference type="GO" id="GO:0005509">
    <property type="term" value="F:calcium ion binding"/>
    <property type="evidence" value="ECO:0007669"/>
    <property type="project" value="UniProtKB-UniRule"/>
</dbReference>
<dbReference type="GO" id="GO:0008013">
    <property type="term" value="F:beta-catenin binding"/>
    <property type="evidence" value="ECO:0007669"/>
    <property type="project" value="TreeGrafter"/>
</dbReference>
<dbReference type="AlphaFoldDB" id="A0A8K0KCI7"/>
<dbReference type="GO" id="GO:0045296">
    <property type="term" value="F:cadherin binding"/>
    <property type="evidence" value="ECO:0007669"/>
    <property type="project" value="TreeGrafter"/>
</dbReference>
<dbReference type="InterPro" id="IPR015919">
    <property type="entry name" value="Cadherin-like_sf"/>
</dbReference>
<feature type="region of interest" description="Disordered" evidence="9">
    <location>
        <begin position="505"/>
        <end position="529"/>
    </location>
</feature>
<feature type="domain" description="Cadherin" evidence="11">
    <location>
        <begin position="81"/>
        <end position="154"/>
    </location>
</feature>
<dbReference type="CDD" id="cd11304">
    <property type="entry name" value="Cadherin_repeat"/>
    <property type="match status" value="2"/>
</dbReference>
<evidence type="ECO:0000256" key="10">
    <source>
        <dbReference type="SAM" id="Phobius"/>
    </source>
</evidence>
<dbReference type="SMART" id="SM00112">
    <property type="entry name" value="CA"/>
    <property type="match status" value="1"/>
</dbReference>
<dbReference type="EMBL" id="KZ308620">
    <property type="protein sequence ID" value="KAG8232457.1"/>
    <property type="molecule type" value="Genomic_DNA"/>
</dbReference>
<dbReference type="Pfam" id="PF00028">
    <property type="entry name" value="Cadherin"/>
    <property type="match status" value="1"/>
</dbReference>
<dbReference type="GO" id="GO:0007043">
    <property type="term" value="P:cell-cell junction assembly"/>
    <property type="evidence" value="ECO:0007669"/>
    <property type="project" value="TreeGrafter"/>
</dbReference>
<dbReference type="PANTHER" id="PTHR24027">
    <property type="entry name" value="CADHERIN-23"/>
    <property type="match status" value="1"/>
</dbReference>
<keyword evidence="4" id="KW-0677">Repeat</keyword>
<dbReference type="GO" id="GO:0044331">
    <property type="term" value="P:cell-cell adhesion mediated by cadherin"/>
    <property type="evidence" value="ECO:0007669"/>
    <property type="project" value="TreeGrafter"/>
</dbReference>
<feature type="region of interest" description="Disordered" evidence="9">
    <location>
        <begin position="345"/>
        <end position="368"/>
    </location>
</feature>
<evidence type="ECO:0000313" key="13">
    <source>
        <dbReference type="Proteomes" id="UP000792457"/>
    </source>
</evidence>
<dbReference type="GO" id="GO:0005912">
    <property type="term" value="C:adherens junction"/>
    <property type="evidence" value="ECO:0007669"/>
    <property type="project" value="TreeGrafter"/>
</dbReference>
<gene>
    <name evidence="12" type="ORF">J437_LFUL012103</name>
</gene>
<comment type="subcellular location">
    <subcellularLocation>
        <location evidence="1">Membrane</location>
        <topology evidence="1">Single-pass membrane protein</topology>
    </subcellularLocation>
</comment>
<dbReference type="GO" id="GO:0016342">
    <property type="term" value="C:catenin complex"/>
    <property type="evidence" value="ECO:0007669"/>
    <property type="project" value="TreeGrafter"/>
</dbReference>
<organism evidence="12 13">
    <name type="scientific">Ladona fulva</name>
    <name type="common">Scarce chaser dragonfly</name>
    <name type="synonym">Libellula fulva</name>
    <dbReference type="NCBI Taxonomy" id="123851"/>
    <lineage>
        <taxon>Eukaryota</taxon>
        <taxon>Metazoa</taxon>
        <taxon>Ecdysozoa</taxon>
        <taxon>Arthropoda</taxon>
        <taxon>Hexapoda</taxon>
        <taxon>Insecta</taxon>
        <taxon>Pterygota</taxon>
        <taxon>Palaeoptera</taxon>
        <taxon>Odonata</taxon>
        <taxon>Epiprocta</taxon>
        <taxon>Anisoptera</taxon>
        <taxon>Libelluloidea</taxon>
        <taxon>Libellulidae</taxon>
        <taxon>Ladona</taxon>
    </lineage>
</organism>
<keyword evidence="7 10" id="KW-0472">Membrane</keyword>
<evidence type="ECO:0000256" key="9">
    <source>
        <dbReference type="SAM" id="MobiDB-lite"/>
    </source>
</evidence>
<evidence type="ECO:0000313" key="12">
    <source>
        <dbReference type="EMBL" id="KAG8232457.1"/>
    </source>
</evidence>
<dbReference type="SUPFAM" id="SSF49313">
    <property type="entry name" value="Cadherin-like"/>
    <property type="match status" value="2"/>
</dbReference>
<dbReference type="PANTHER" id="PTHR24027:SF422">
    <property type="entry name" value="CADHERIN DOMAIN-CONTAINING PROTEIN"/>
    <property type="match status" value="1"/>
</dbReference>
<evidence type="ECO:0000256" key="6">
    <source>
        <dbReference type="ARBA" id="ARBA00022989"/>
    </source>
</evidence>
<dbReference type="PROSITE" id="PS50268">
    <property type="entry name" value="CADHERIN_2"/>
    <property type="match status" value="1"/>
</dbReference>
<dbReference type="GO" id="GO:0034332">
    <property type="term" value="P:adherens junction organization"/>
    <property type="evidence" value="ECO:0007669"/>
    <property type="project" value="TreeGrafter"/>
</dbReference>
<keyword evidence="2 10" id="KW-0812">Transmembrane</keyword>
<evidence type="ECO:0000256" key="4">
    <source>
        <dbReference type="ARBA" id="ARBA00022737"/>
    </source>
</evidence>
<dbReference type="GO" id="GO:0016339">
    <property type="term" value="P:calcium-dependent cell-cell adhesion via plasma membrane cell adhesion molecules"/>
    <property type="evidence" value="ECO:0007669"/>
    <property type="project" value="TreeGrafter"/>
</dbReference>
<keyword evidence="6 10" id="KW-1133">Transmembrane helix</keyword>
<feature type="transmembrane region" description="Helical" evidence="10">
    <location>
        <begin position="451"/>
        <end position="472"/>
    </location>
</feature>
<dbReference type="OrthoDB" id="6379298at2759"/>
<keyword evidence="3" id="KW-0732">Signal</keyword>